<dbReference type="EMBL" id="CM055099">
    <property type="protein sequence ID" value="KAJ7545709.1"/>
    <property type="molecule type" value="Genomic_DNA"/>
</dbReference>
<keyword evidence="2" id="KW-1185">Reference proteome</keyword>
<organism evidence="1 2">
    <name type="scientific">Diphasiastrum complanatum</name>
    <name type="common">Issler's clubmoss</name>
    <name type="synonym">Lycopodium complanatum</name>
    <dbReference type="NCBI Taxonomy" id="34168"/>
    <lineage>
        <taxon>Eukaryota</taxon>
        <taxon>Viridiplantae</taxon>
        <taxon>Streptophyta</taxon>
        <taxon>Embryophyta</taxon>
        <taxon>Tracheophyta</taxon>
        <taxon>Lycopodiopsida</taxon>
        <taxon>Lycopodiales</taxon>
        <taxon>Lycopodiaceae</taxon>
        <taxon>Lycopodioideae</taxon>
        <taxon>Diphasiastrum</taxon>
    </lineage>
</organism>
<evidence type="ECO:0000313" key="2">
    <source>
        <dbReference type="Proteomes" id="UP001162992"/>
    </source>
</evidence>
<comment type="caution">
    <text evidence="1">The sequence shown here is derived from an EMBL/GenBank/DDBJ whole genome shotgun (WGS) entry which is preliminary data.</text>
</comment>
<evidence type="ECO:0000313" key="1">
    <source>
        <dbReference type="EMBL" id="KAJ7545709.1"/>
    </source>
</evidence>
<dbReference type="Proteomes" id="UP001162992">
    <property type="component" value="Chromosome 8"/>
</dbReference>
<gene>
    <name evidence="1" type="ORF">O6H91_08G006300</name>
</gene>
<protein>
    <submittedName>
        <fullName evidence="1">Uncharacterized protein</fullName>
    </submittedName>
</protein>
<sequence>MSSRASRTIYVGNLPGDVQEREIEDLFYKYGRIIDIDLKVPPRPPGYCFIEVPIIARFGCVKEHSTLHDVQQFEHSRDADDAIWGRDGYSFDGHRLRVELAHGGSRRGASVDHYSSYQSSSSGGKSRNISRRSEYRVTISGLPSSASWQDLKDHMRRAGDVCFAQVFREHHGATGIVEYTNYDDMEYAIRKLDDSEFRNPYSRCYIRVREDKGYEYRRSLSRSPRRSYSYSYSRSRSRSHSPGRSRSISQRRSRSRTQSPSRSLSFKSRSSPASSRSYSRSPRHWERKQRAVTRSRSSTPSPDAHKKSQSRNSVSVSDDD</sequence>
<proteinExistence type="predicted"/>
<accession>A0ACC2CUY1</accession>
<reference evidence="2" key="1">
    <citation type="journal article" date="2024" name="Proc. Natl. Acad. Sci. U.S.A.">
        <title>Extraordinary preservation of gene collinearity over three hundred million years revealed in homosporous lycophytes.</title>
        <authorList>
            <person name="Li C."/>
            <person name="Wickell D."/>
            <person name="Kuo L.Y."/>
            <person name="Chen X."/>
            <person name="Nie B."/>
            <person name="Liao X."/>
            <person name="Peng D."/>
            <person name="Ji J."/>
            <person name="Jenkins J."/>
            <person name="Williams M."/>
            <person name="Shu S."/>
            <person name="Plott C."/>
            <person name="Barry K."/>
            <person name="Rajasekar S."/>
            <person name="Grimwood J."/>
            <person name="Han X."/>
            <person name="Sun S."/>
            <person name="Hou Z."/>
            <person name="He W."/>
            <person name="Dai G."/>
            <person name="Sun C."/>
            <person name="Schmutz J."/>
            <person name="Leebens-Mack J.H."/>
            <person name="Li F.W."/>
            <person name="Wang L."/>
        </authorList>
    </citation>
    <scope>NUCLEOTIDE SEQUENCE [LARGE SCALE GENOMIC DNA]</scope>
    <source>
        <strain evidence="2">cv. PW_Plant_1</strain>
    </source>
</reference>
<name>A0ACC2CUY1_DIPCM</name>